<dbReference type="EMBL" id="JAWQEG010006716">
    <property type="protein sequence ID" value="KAK3854078.1"/>
    <property type="molecule type" value="Genomic_DNA"/>
</dbReference>
<feature type="non-terminal residue" evidence="3">
    <location>
        <position position="1"/>
    </location>
</feature>
<feature type="region of interest" description="Disordered" evidence="2">
    <location>
        <begin position="1"/>
        <end position="24"/>
    </location>
</feature>
<dbReference type="AlphaFoldDB" id="A0AAE1BNZ6"/>
<organism evidence="3 4">
    <name type="scientific">Petrolisthes cinctipes</name>
    <name type="common">Flat porcelain crab</name>
    <dbReference type="NCBI Taxonomy" id="88211"/>
    <lineage>
        <taxon>Eukaryota</taxon>
        <taxon>Metazoa</taxon>
        <taxon>Ecdysozoa</taxon>
        <taxon>Arthropoda</taxon>
        <taxon>Crustacea</taxon>
        <taxon>Multicrustacea</taxon>
        <taxon>Malacostraca</taxon>
        <taxon>Eumalacostraca</taxon>
        <taxon>Eucarida</taxon>
        <taxon>Decapoda</taxon>
        <taxon>Pleocyemata</taxon>
        <taxon>Anomura</taxon>
        <taxon>Galatheoidea</taxon>
        <taxon>Porcellanidae</taxon>
        <taxon>Petrolisthes</taxon>
    </lineage>
</organism>
<feature type="coiled-coil region" evidence="1">
    <location>
        <begin position="72"/>
        <end position="148"/>
    </location>
</feature>
<evidence type="ECO:0000313" key="3">
    <source>
        <dbReference type="EMBL" id="KAK3854078.1"/>
    </source>
</evidence>
<dbReference type="Proteomes" id="UP001286313">
    <property type="component" value="Unassembled WGS sequence"/>
</dbReference>
<evidence type="ECO:0000256" key="1">
    <source>
        <dbReference type="SAM" id="Coils"/>
    </source>
</evidence>
<feature type="compositionally biased region" description="Low complexity" evidence="2">
    <location>
        <begin position="1"/>
        <end position="14"/>
    </location>
</feature>
<comment type="caution">
    <text evidence="3">The sequence shown here is derived from an EMBL/GenBank/DDBJ whole genome shotgun (WGS) entry which is preliminary data.</text>
</comment>
<gene>
    <name evidence="3" type="ORF">Pcinc_039411</name>
</gene>
<keyword evidence="1" id="KW-0175">Coiled coil</keyword>
<name>A0AAE1BNZ6_PETCI</name>
<evidence type="ECO:0008006" key="5">
    <source>
        <dbReference type="Google" id="ProtNLM"/>
    </source>
</evidence>
<evidence type="ECO:0000256" key="2">
    <source>
        <dbReference type="SAM" id="MobiDB-lite"/>
    </source>
</evidence>
<proteinExistence type="predicted"/>
<sequence>STDDSLSPSPSVCVSPPPPGSDSAYYIVQQSASRKKVKDGTKKKKMFEMEPICDNTEMEKRRQNAINAKKNRDMKKFELSEHRKKIESLEETNQRCTQAFKKTYSAYQQQRSEVERQAVDLAAREREIREKKKEIKKKREDMVLLKRHLEIISESLDDHNSAKNLIGSLLKNFSSAHEACYS</sequence>
<protein>
    <recommendedName>
        <fullName evidence="5">BZIP domain-containing protein</fullName>
    </recommendedName>
</protein>
<accession>A0AAE1BNZ6</accession>
<keyword evidence="4" id="KW-1185">Reference proteome</keyword>
<reference evidence="3" key="1">
    <citation type="submission" date="2023-10" db="EMBL/GenBank/DDBJ databases">
        <title>Genome assemblies of two species of porcelain crab, Petrolisthes cinctipes and Petrolisthes manimaculis (Anomura: Porcellanidae).</title>
        <authorList>
            <person name="Angst P."/>
        </authorList>
    </citation>
    <scope>NUCLEOTIDE SEQUENCE</scope>
    <source>
        <strain evidence="3">PB745_01</strain>
        <tissue evidence="3">Gill</tissue>
    </source>
</reference>
<evidence type="ECO:0000313" key="4">
    <source>
        <dbReference type="Proteomes" id="UP001286313"/>
    </source>
</evidence>